<evidence type="ECO:0000313" key="4">
    <source>
        <dbReference type="Proteomes" id="UP000023435"/>
    </source>
</evidence>
<name>A0A108U5P9_9GAMM</name>
<evidence type="ECO:0000256" key="1">
    <source>
        <dbReference type="SAM" id="Coils"/>
    </source>
</evidence>
<accession>A0A108U5P9</accession>
<gene>
    <name evidence="3" type="ORF">AZ78_0580</name>
</gene>
<dbReference type="OrthoDB" id="6009280at2"/>
<comment type="caution">
    <text evidence="3">The sequence shown here is derived from an EMBL/GenBank/DDBJ whole genome shotgun (WGS) entry which is preliminary data.</text>
</comment>
<sequence length="260" mass="27162">MARMPVASRLLRRAIAHGLSLTLLCLAVPGAQAQTANETRLRDALRDTGARLRTAEAALAAQQAATASAERERDALKAQAAKPAARDDGARLAALQRQIEQNAAASEQARASAGKWQAAQQQAAQLVQHKEAERIALAKQLDAARAQSARCATGTQALYDTGRELAGLYRDPAFIAFVRSRGFGPLGFDRVEKENQVRALEDKLDRQRDELAQCAGDAGARGAGAPTDTNANASVGVDAGAAVERGGMAGDRITGKSGGG</sequence>
<evidence type="ECO:0000256" key="2">
    <source>
        <dbReference type="SAM" id="SignalP"/>
    </source>
</evidence>
<evidence type="ECO:0000313" key="3">
    <source>
        <dbReference type="EMBL" id="KWS03034.1"/>
    </source>
</evidence>
<dbReference type="Proteomes" id="UP000023435">
    <property type="component" value="Unassembled WGS sequence"/>
</dbReference>
<feature type="coiled-coil region" evidence="1">
    <location>
        <begin position="190"/>
        <end position="217"/>
    </location>
</feature>
<feature type="signal peptide" evidence="2">
    <location>
        <begin position="1"/>
        <end position="33"/>
    </location>
</feature>
<keyword evidence="4" id="KW-1185">Reference proteome</keyword>
<reference evidence="3 4" key="1">
    <citation type="journal article" date="2014" name="Genome Announc.">
        <title>Draft Genome Sequence of Lysobacter capsici AZ78, a Bacterium Antagonistic to Plant-Pathogenic Oomycetes.</title>
        <authorList>
            <person name="Puopolo G."/>
            <person name="Sonego P."/>
            <person name="Engelen K."/>
            <person name="Pertot I."/>
        </authorList>
    </citation>
    <scope>NUCLEOTIDE SEQUENCE [LARGE SCALE GENOMIC DNA]</scope>
    <source>
        <strain evidence="3 4">AZ78</strain>
    </source>
</reference>
<dbReference type="RefSeq" id="WP_051546825.1">
    <property type="nucleotide sequence ID" value="NZ_JAJA02000001.1"/>
</dbReference>
<feature type="chain" id="PRO_5007131551" evidence="2">
    <location>
        <begin position="34"/>
        <end position="260"/>
    </location>
</feature>
<proteinExistence type="predicted"/>
<dbReference type="AlphaFoldDB" id="A0A108U5P9"/>
<organism evidence="3 4">
    <name type="scientific">Lysobacter capsici AZ78</name>
    <dbReference type="NCBI Taxonomy" id="1444315"/>
    <lineage>
        <taxon>Bacteria</taxon>
        <taxon>Pseudomonadati</taxon>
        <taxon>Pseudomonadota</taxon>
        <taxon>Gammaproteobacteria</taxon>
        <taxon>Lysobacterales</taxon>
        <taxon>Lysobacteraceae</taxon>
        <taxon>Lysobacter</taxon>
    </lineage>
</organism>
<keyword evidence="1" id="KW-0175">Coiled coil</keyword>
<protein>
    <submittedName>
        <fullName evidence="3">Uncharacterized protein</fullName>
    </submittedName>
</protein>
<dbReference type="EMBL" id="JAJA02000001">
    <property type="protein sequence ID" value="KWS03034.1"/>
    <property type="molecule type" value="Genomic_DNA"/>
</dbReference>
<keyword evidence="2" id="KW-0732">Signal</keyword>
<feature type="coiled-coil region" evidence="1">
    <location>
        <begin position="52"/>
        <end position="147"/>
    </location>
</feature>